<protein>
    <recommendedName>
        <fullName evidence="3">DUF1631 domain-containing protein</fullName>
    </recommendedName>
</protein>
<dbReference type="RefSeq" id="WP_106891412.1">
    <property type="nucleotide sequence ID" value="NZ_CP027860.1"/>
</dbReference>
<gene>
    <name evidence="1" type="ORF">C7S18_09900</name>
</gene>
<dbReference type="InterPro" id="IPR012434">
    <property type="entry name" value="DUF1631"/>
</dbReference>
<reference evidence="1 2" key="2">
    <citation type="submission" date="2018-03" db="EMBL/GenBank/DDBJ databases">
        <authorList>
            <person name="Keele B.F."/>
        </authorList>
    </citation>
    <scope>NUCLEOTIDE SEQUENCE [LARGE SCALE GENOMIC DNA]</scope>
    <source>
        <strain evidence="1 2">D13</strain>
    </source>
</reference>
<name>A0A2P1PRM9_9GAMM</name>
<sequence length="775" mass="84068">MMANSQDPVNSGNIVPFSRTATETEGLRERCAVRVLEAIRETLDKLYSDALQAGDDALFDRAEKAFNSSQQADFFDTMRRLRLAKPDLAGRALSACKQEIELCFRVGRAASKAYAAKTSLDELALVDADTIESDIAITTAATRARSKFSREWQQLELRIDGIFSGQPETDTAGRRFGPEVIAEAFGKAVQQFECSIEIRLTLLKFMERELVQHSEALLQLTHQALTDCGVAQPAAYVPTFRPLRGPAGPATPGGLSANPGLTGAGAVGGIQPPGAMMPLSAQELDPALGRSMQEFLSGFSALPAGAVGGAMVGGAGAAYPEANIGDVLRALSSLDHKFKMLDQAMPVGGDVASALREQLTVGADGSATKLRPLDAGVIDLISLMFEYAINDKHLPPVLQASLARLQIPYLKLALIDPQFLAKREHPARRLLDELAQAAVGWTEQNDKGLRQHIDGIVHHLVDGFKDDTSVFEKQRALLAEFTKKDVARTEIAEKRAVQAADGKSKMEAAQRDAAAVMKQKLEGSLLPKALGSMVRERWSNYMVLTLLRHGQDSGAWSEAVRLLEFMARFPRGDAGLADRAEWRKELEQCEPIMRKGLAATGVHDADIDEVLNGLQELVYSSDRKPAAPVNVGDLAASAAMLGIATPTVAAPEPTPAILEPVIIDVPNAEPPPSTDSPLQTEIDEIHKLATGTWIEMQLSPDKRERVKLLWVSGDRRNYLFVNANGIKVADKKMLDLAEDLKANRITILDKKPLVERAFEAAMAKVRLFRAEAKKG</sequence>
<proteinExistence type="predicted"/>
<dbReference type="EMBL" id="CP027860">
    <property type="protein sequence ID" value="AVP97488.1"/>
    <property type="molecule type" value="Genomic_DNA"/>
</dbReference>
<evidence type="ECO:0000313" key="2">
    <source>
        <dbReference type="Proteomes" id="UP000241074"/>
    </source>
</evidence>
<dbReference type="AlphaFoldDB" id="A0A2P1PRM9"/>
<dbReference type="Pfam" id="PF07793">
    <property type="entry name" value="DUF1631"/>
    <property type="match status" value="1"/>
</dbReference>
<dbReference type="Proteomes" id="UP000241074">
    <property type="component" value="Chromosome"/>
</dbReference>
<organism evidence="1 2">
    <name type="scientific">Ahniella affigens</name>
    <dbReference type="NCBI Taxonomy" id="2021234"/>
    <lineage>
        <taxon>Bacteria</taxon>
        <taxon>Pseudomonadati</taxon>
        <taxon>Pseudomonadota</taxon>
        <taxon>Gammaproteobacteria</taxon>
        <taxon>Lysobacterales</taxon>
        <taxon>Rhodanobacteraceae</taxon>
        <taxon>Ahniella</taxon>
    </lineage>
</organism>
<reference evidence="1 2" key="1">
    <citation type="submission" date="2018-03" db="EMBL/GenBank/DDBJ databases">
        <title>Ahniella affigens gen. nov., sp. nov., a gammaproteobacterium isolated from sandy soil near a stream.</title>
        <authorList>
            <person name="Ko Y."/>
            <person name="Kim J.-H."/>
        </authorList>
    </citation>
    <scope>NUCLEOTIDE SEQUENCE [LARGE SCALE GENOMIC DNA]</scope>
    <source>
        <strain evidence="1 2">D13</strain>
    </source>
</reference>
<evidence type="ECO:0000313" key="1">
    <source>
        <dbReference type="EMBL" id="AVP97488.1"/>
    </source>
</evidence>
<dbReference type="OrthoDB" id="6188167at2"/>
<keyword evidence="2" id="KW-1185">Reference proteome</keyword>
<accession>A0A2P1PRM9</accession>
<evidence type="ECO:0008006" key="3">
    <source>
        <dbReference type="Google" id="ProtNLM"/>
    </source>
</evidence>
<dbReference type="KEGG" id="xba:C7S18_09900"/>